<accession>A0A0A8YYG2</accession>
<name>A0A0A8YYG2_ARUDO</name>
<dbReference type="AlphaFoldDB" id="A0A0A8YYG2"/>
<evidence type="ECO:0000313" key="1">
    <source>
        <dbReference type="EMBL" id="JAD30478.1"/>
    </source>
</evidence>
<proteinExistence type="predicted"/>
<dbReference type="EMBL" id="GBRH01267417">
    <property type="protein sequence ID" value="JAD30478.1"/>
    <property type="molecule type" value="Transcribed_RNA"/>
</dbReference>
<reference evidence="1" key="2">
    <citation type="journal article" date="2015" name="Data Brief">
        <title>Shoot transcriptome of the giant reed, Arundo donax.</title>
        <authorList>
            <person name="Barrero R.A."/>
            <person name="Guerrero F.D."/>
            <person name="Moolhuijzen P."/>
            <person name="Goolsby J.A."/>
            <person name="Tidwell J."/>
            <person name="Bellgard S.E."/>
            <person name="Bellgard M.I."/>
        </authorList>
    </citation>
    <scope>NUCLEOTIDE SEQUENCE</scope>
    <source>
        <tissue evidence="1">Shoot tissue taken approximately 20 cm above the soil surface</tissue>
    </source>
</reference>
<reference evidence="1" key="1">
    <citation type="submission" date="2014-09" db="EMBL/GenBank/DDBJ databases">
        <authorList>
            <person name="Magalhaes I.L.F."/>
            <person name="Oliveira U."/>
            <person name="Santos F.R."/>
            <person name="Vidigal T.H.D.A."/>
            <person name="Brescovit A.D."/>
            <person name="Santos A.J."/>
        </authorList>
    </citation>
    <scope>NUCLEOTIDE SEQUENCE</scope>
    <source>
        <tissue evidence="1">Shoot tissue taken approximately 20 cm above the soil surface</tissue>
    </source>
</reference>
<sequence>MGGSSSGWAMGLGARCRAHEGIRSAGLLPLSSSRASTQPSY</sequence>
<organism evidence="1">
    <name type="scientific">Arundo donax</name>
    <name type="common">Giant reed</name>
    <name type="synonym">Donax arundinaceus</name>
    <dbReference type="NCBI Taxonomy" id="35708"/>
    <lineage>
        <taxon>Eukaryota</taxon>
        <taxon>Viridiplantae</taxon>
        <taxon>Streptophyta</taxon>
        <taxon>Embryophyta</taxon>
        <taxon>Tracheophyta</taxon>
        <taxon>Spermatophyta</taxon>
        <taxon>Magnoliopsida</taxon>
        <taxon>Liliopsida</taxon>
        <taxon>Poales</taxon>
        <taxon>Poaceae</taxon>
        <taxon>PACMAD clade</taxon>
        <taxon>Arundinoideae</taxon>
        <taxon>Arundineae</taxon>
        <taxon>Arundo</taxon>
    </lineage>
</organism>
<protein>
    <submittedName>
        <fullName evidence="1">Uncharacterized protein</fullName>
    </submittedName>
</protein>